<name>A0A0F5FSU1_9HYPH</name>
<sequence>MRTLFPDPVRDVVEDVSRREVLAALEIVDTGDDSDFDRLTRLASRLMDTEFALITLVDENRQWAKSRIGPDELQELAIEHSFCAHALAALEADYIVVPDLTRDQRFAHHPMVVGPPGLRFYAGAPIIVRGQRLGTLCVLDRQADRPVNEAELAQLVDLAGMAATLIELKDEARVRARTAAELMREEWRHALTLEAGKVGSWVWDVRSDDVSCNDTFRRMHGLHETGAISFEAVLATVDTADLARVREAIGAAFETGVDYAAEMRIAETRRWVSVRGRVYQRDASGKPLIMMGASLDVTESRESAERMRLLLRELNHRVKNTLAVIQSIARQTIGRNPEPQEFLATFSGRLRTLSDAHTLLADQDWEGVHLHDVIAGQLGPDFLTKPDRANVVGEDILLPADHALGLGLILHELTTNAHLHGAWSGEEGVVNISWEVRAGPERGLHLTWKETGGPAVAASPPQGLGTRLIERSLSKVIDSRVDLAFEADGVRADIWMPLPA</sequence>
<organism evidence="10 11">
    <name type="scientific">Devosia geojensis</name>
    <dbReference type="NCBI Taxonomy" id="443610"/>
    <lineage>
        <taxon>Bacteria</taxon>
        <taxon>Pseudomonadati</taxon>
        <taxon>Pseudomonadota</taxon>
        <taxon>Alphaproteobacteria</taxon>
        <taxon>Hyphomicrobiales</taxon>
        <taxon>Devosiaceae</taxon>
        <taxon>Devosia</taxon>
    </lineage>
</organism>
<dbReference type="PATRIC" id="fig|443610.3.peg.205"/>
<dbReference type="PANTHER" id="PTHR41523:SF7">
    <property type="entry name" value="HISTIDINE KINASE"/>
    <property type="match status" value="1"/>
</dbReference>
<keyword evidence="3" id="KW-0597">Phosphoprotein</keyword>
<keyword evidence="5" id="KW-0547">Nucleotide-binding</keyword>
<protein>
    <recommendedName>
        <fullName evidence="2">histidine kinase</fullName>
        <ecNumber evidence="2">2.7.13.3</ecNumber>
    </recommendedName>
</protein>
<dbReference type="SUPFAM" id="SSF55781">
    <property type="entry name" value="GAF domain-like"/>
    <property type="match status" value="1"/>
</dbReference>
<feature type="domain" description="GAF" evidence="8">
    <location>
        <begin position="31"/>
        <end position="173"/>
    </location>
</feature>
<evidence type="ECO:0000259" key="8">
    <source>
        <dbReference type="SMART" id="SM00065"/>
    </source>
</evidence>
<evidence type="ECO:0000313" key="10">
    <source>
        <dbReference type="EMBL" id="KKB11903.1"/>
    </source>
</evidence>
<dbReference type="SMART" id="SM00911">
    <property type="entry name" value="HWE_HK"/>
    <property type="match status" value="1"/>
</dbReference>
<dbReference type="InterPro" id="IPR003018">
    <property type="entry name" value="GAF"/>
</dbReference>
<dbReference type="InterPro" id="IPR011102">
    <property type="entry name" value="Sig_transdc_His_kinase_HWE"/>
</dbReference>
<dbReference type="SMART" id="SM00065">
    <property type="entry name" value="GAF"/>
    <property type="match status" value="1"/>
</dbReference>
<dbReference type="Gene3D" id="3.30.565.10">
    <property type="entry name" value="Histidine kinase-like ATPase, C-terminal domain"/>
    <property type="match status" value="1"/>
</dbReference>
<dbReference type="InterPro" id="IPR029016">
    <property type="entry name" value="GAF-like_dom_sf"/>
</dbReference>
<keyword evidence="7" id="KW-0067">ATP-binding</keyword>
<keyword evidence="6" id="KW-0418">Kinase</keyword>
<dbReference type="Gene3D" id="3.30.450.20">
    <property type="entry name" value="PAS domain"/>
    <property type="match status" value="1"/>
</dbReference>
<dbReference type="RefSeq" id="WP_046108507.1">
    <property type="nucleotide sequence ID" value="NZ_JZEX01000105.1"/>
</dbReference>
<evidence type="ECO:0000259" key="9">
    <source>
        <dbReference type="SMART" id="SM00911"/>
    </source>
</evidence>
<dbReference type="EC" id="2.7.13.3" evidence="2"/>
<dbReference type="GO" id="GO:0004673">
    <property type="term" value="F:protein histidine kinase activity"/>
    <property type="evidence" value="ECO:0007669"/>
    <property type="project" value="UniProtKB-EC"/>
</dbReference>
<feature type="domain" description="Signal transduction histidine kinase HWE region" evidence="9">
    <location>
        <begin position="313"/>
        <end position="395"/>
    </location>
</feature>
<accession>A0A0F5FSU1</accession>
<gene>
    <name evidence="10" type="ORF">VE25_10140</name>
</gene>
<evidence type="ECO:0000256" key="4">
    <source>
        <dbReference type="ARBA" id="ARBA00022679"/>
    </source>
</evidence>
<dbReference type="InterPro" id="IPR036890">
    <property type="entry name" value="HATPase_C_sf"/>
</dbReference>
<proteinExistence type="predicted"/>
<dbReference type="PANTHER" id="PTHR41523">
    <property type="entry name" value="TWO-COMPONENT SYSTEM SENSOR PROTEIN"/>
    <property type="match status" value="1"/>
</dbReference>
<dbReference type="Gene3D" id="2.10.70.100">
    <property type="match status" value="1"/>
</dbReference>
<dbReference type="AlphaFoldDB" id="A0A0F5FSU1"/>
<dbReference type="SUPFAM" id="SSF55785">
    <property type="entry name" value="PYP-like sensor domain (PAS domain)"/>
    <property type="match status" value="1"/>
</dbReference>
<keyword evidence="11" id="KW-1185">Reference proteome</keyword>
<dbReference type="Pfam" id="PF07536">
    <property type="entry name" value="HWE_HK"/>
    <property type="match status" value="1"/>
</dbReference>
<reference evidence="10 11" key="1">
    <citation type="submission" date="2015-03" db="EMBL/GenBank/DDBJ databases">
        <authorList>
            <person name="Hassan Y.I."/>
            <person name="Lepp D."/>
            <person name="Li X.-Z."/>
            <person name="Zhou T."/>
        </authorList>
    </citation>
    <scope>NUCLEOTIDE SEQUENCE [LARGE SCALE GENOMIC DNA]</scope>
    <source>
        <strain evidence="10 11">BD-c194</strain>
    </source>
</reference>
<evidence type="ECO:0000256" key="7">
    <source>
        <dbReference type="ARBA" id="ARBA00022840"/>
    </source>
</evidence>
<dbReference type="OrthoDB" id="7991996at2"/>
<dbReference type="InterPro" id="IPR035965">
    <property type="entry name" value="PAS-like_dom_sf"/>
</dbReference>
<evidence type="ECO:0000313" key="11">
    <source>
        <dbReference type="Proteomes" id="UP000033632"/>
    </source>
</evidence>
<dbReference type="Pfam" id="PF01590">
    <property type="entry name" value="GAF"/>
    <property type="match status" value="1"/>
</dbReference>
<dbReference type="Pfam" id="PF08447">
    <property type="entry name" value="PAS_3"/>
    <property type="match status" value="1"/>
</dbReference>
<dbReference type="Proteomes" id="UP000033632">
    <property type="component" value="Unassembled WGS sequence"/>
</dbReference>
<evidence type="ECO:0000256" key="2">
    <source>
        <dbReference type="ARBA" id="ARBA00012438"/>
    </source>
</evidence>
<evidence type="ECO:0000256" key="6">
    <source>
        <dbReference type="ARBA" id="ARBA00022777"/>
    </source>
</evidence>
<evidence type="ECO:0000256" key="5">
    <source>
        <dbReference type="ARBA" id="ARBA00022741"/>
    </source>
</evidence>
<dbReference type="STRING" id="443610.VE25_10140"/>
<evidence type="ECO:0000256" key="1">
    <source>
        <dbReference type="ARBA" id="ARBA00000085"/>
    </source>
</evidence>
<dbReference type="Gene3D" id="3.30.450.40">
    <property type="match status" value="1"/>
</dbReference>
<comment type="caution">
    <text evidence="10">The sequence shown here is derived from an EMBL/GenBank/DDBJ whole genome shotgun (WGS) entry which is preliminary data.</text>
</comment>
<evidence type="ECO:0000256" key="3">
    <source>
        <dbReference type="ARBA" id="ARBA00022553"/>
    </source>
</evidence>
<keyword evidence="4" id="KW-0808">Transferase</keyword>
<dbReference type="InterPro" id="IPR013655">
    <property type="entry name" value="PAS_fold_3"/>
</dbReference>
<dbReference type="GO" id="GO:0005524">
    <property type="term" value="F:ATP binding"/>
    <property type="evidence" value="ECO:0007669"/>
    <property type="project" value="UniProtKB-KW"/>
</dbReference>
<dbReference type="EMBL" id="JZEX01000105">
    <property type="protein sequence ID" value="KKB11903.1"/>
    <property type="molecule type" value="Genomic_DNA"/>
</dbReference>
<comment type="catalytic activity">
    <reaction evidence="1">
        <text>ATP + protein L-histidine = ADP + protein N-phospho-L-histidine.</text>
        <dbReference type="EC" id="2.7.13.3"/>
    </reaction>
</comment>